<evidence type="ECO:0000256" key="1">
    <source>
        <dbReference type="ARBA" id="ARBA00010883"/>
    </source>
</evidence>
<evidence type="ECO:0000313" key="6">
    <source>
        <dbReference type="EnsemblMetazoa" id="Aqu2.1.32954_001"/>
    </source>
</evidence>
<dbReference type="PANTHER" id="PTHR12431:SF14">
    <property type="entry name" value="LD15323P"/>
    <property type="match status" value="1"/>
</dbReference>
<dbReference type="InterPro" id="IPR001683">
    <property type="entry name" value="PX_dom"/>
</dbReference>
<dbReference type="GO" id="GO:0005769">
    <property type="term" value="C:early endosome"/>
    <property type="evidence" value="ECO:0007669"/>
    <property type="project" value="TreeGrafter"/>
</dbReference>
<feature type="compositionally biased region" description="Low complexity" evidence="4">
    <location>
        <begin position="470"/>
        <end position="485"/>
    </location>
</feature>
<dbReference type="GO" id="GO:0006886">
    <property type="term" value="P:intracellular protein transport"/>
    <property type="evidence" value="ECO:0007669"/>
    <property type="project" value="TreeGrafter"/>
</dbReference>
<dbReference type="Pfam" id="PF21271">
    <property type="entry name" value="SNX17-31_F2_FERM"/>
    <property type="match status" value="1"/>
</dbReference>
<dbReference type="AlphaFoldDB" id="A0A1X7UZJ5"/>
<name>A0A1X7UZJ5_AMPQE</name>
<dbReference type="InterPro" id="IPR036871">
    <property type="entry name" value="PX_dom_sf"/>
</dbReference>
<feature type="region of interest" description="Disordered" evidence="4">
    <location>
        <begin position="428"/>
        <end position="539"/>
    </location>
</feature>
<feature type="compositionally biased region" description="Polar residues" evidence="4">
    <location>
        <begin position="431"/>
        <end position="440"/>
    </location>
</feature>
<dbReference type="InterPro" id="IPR040842">
    <property type="entry name" value="SNX17/31_FERM"/>
</dbReference>
<reference evidence="6" key="2">
    <citation type="submission" date="2017-05" db="UniProtKB">
        <authorList>
            <consortium name="EnsemblMetazoa"/>
        </authorList>
    </citation>
    <scope>IDENTIFICATION</scope>
</reference>
<organism evidence="6">
    <name type="scientific">Amphimedon queenslandica</name>
    <name type="common">Sponge</name>
    <dbReference type="NCBI Taxonomy" id="400682"/>
    <lineage>
        <taxon>Eukaryota</taxon>
        <taxon>Metazoa</taxon>
        <taxon>Porifera</taxon>
        <taxon>Demospongiae</taxon>
        <taxon>Heteroscleromorpha</taxon>
        <taxon>Haplosclerida</taxon>
        <taxon>Niphatidae</taxon>
        <taxon>Amphimedon</taxon>
    </lineage>
</organism>
<evidence type="ECO:0000313" key="7">
    <source>
        <dbReference type="Proteomes" id="UP000007879"/>
    </source>
</evidence>
<dbReference type="InterPro" id="IPR011993">
    <property type="entry name" value="PH-like_dom_sf"/>
</dbReference>
<dbReference type="OrthoDB" id="5772781at2759"/>
<protein>
    <recommendedName>
        <fullName evidence="5">PX domain-containing protein</fullName>
    </recommendedName>
</protein>
<feature type="compositionally biased region" description="Low complexity" evidence="4">
    <location>
        <begin position="494"/>
        <end position="511"/>
    </location>
</feature>
<comment type="similarity">
    <text evidence="1">Belongs to the sorting nexin family.</text>
</comment>
<dbReference type="Gene3D" id="3.30.1520.10">
    <property type="entry name" value="Phox-like domain"/>
    <property type="match status" value="1"/>
</dbReference>
<dbReference type="InterPro" id="IPR048763">
    <property type="entry name" value="SNX17-31_FERM_F1"/>
</dbReference>
<accession>A0A1X7UZJ5</accession>
<proteinExistence type="inferred from homology"/>
<dbReference type="PANTHER" id="PTHR12431">
    <property type="entry name" value="SORTING NEXIN 17 AND 27"/>
    <property type="match status" value="1"/>
</dbReference>
<dbReference type="Gene3D" id="2.30.29.30">
    <property type="entry name" value="Pleckstrin-homology domain (PH domain)/Phosphotyrosine-binding domain (PTB)"/>
    <property type="match status" value="1"/>
</dbReference>
<dbReference type="Pfam" id="PF00787">
    <property type="entry name" value="PX"/>
    <property type="match status" value="1"/>
</dbReference>
<dbReference type="EnsemblMetazoa" id="XM_003386293.3">
    <property type="protein sequence ID" value="XP_003386341.1"/>
    <property type="gene ID" value="LOC100636701"/>
</dbReference>
<evidence type="ECO:0000256" key="3">
    <source>
        <dbReference type="ARBA" id="ARBA00022927"/>
    </source>
</evidence>
<dbReference type="GO" id="GO:0032456">
    <property type="term" value="P:endocytic recycling"/>
    <property type="evidence" value="ECO:0007669"/>
    <property type="project" value="TreeGrafter"/>
</dbReference>
<dbReference type="SMART" id="SM00312">
    <property type="entry name" value="PX"/>
    <property type="match status" value="1"/>
</dbReference>
<keyword evidence="2" id="KW-0813">Transport</keyword>
<dbReference type="GO" id="GO:0035091">
    <property type="term" value="F:phosphatidylinositol binding"/>
    <property type="evidence" value="ECO:0007669"/>
    <property type="project" value="InterPro"/>
</dbReference>
<sequence>MRNLGYSTIKKGVASTKLEEKEMHIHIPSISDALDSKGSKFKVFDIYVNGLYHGSVRYSQLLDLHNEVKVKYSSATIVDFPAKVFMISEAQLHERRRMLERYVHCLAQDRNIGSSDMFQDFMLSCQQISSGEEDKEVEIDVYLSNEKSKKIKFSSFDRSPHVLEATCKSIGVSEDLTHYFGLFMEYSIPGDKWKTLHCLSDFQCPYLSLCAANRSEDYKFRLTIKKWFFSPKFLTDCLSDSTALNMIYIETIRDIDTETLTVPDSIKDKLVSLKKSGKRKEFIETLSSQPTCLFGYNYCEGLLFNDQSTSSALAGGTKIVLKDIEKVYPISKMRCWKVGVLRGNREHFFSFEYEYSHQKFVWVVLKGVSTILLAQSITRAVEEFLVLSKNKSIRKPSENLFSRRPERPFPSFELTLGPPAGEDIHMAAAASDSQSPSIVRTESQSSSKDSEVSTDSEENNTSNTRADIHVTTPTVTPTTSNESPSLGGGGGGTYVTSGSSKKTKSSGNKKSLVPNYVKSKKKDEEEIAFNPTFLSDADL</sequence>
<dbReference type="Pfam" id="PF21273">
    <property type="entry name" value="SNX17-27-31_F1_FERM"/>
    <property type="match status" value="1"/>
</dbReference>
<dbReference type="OMA" id="ESRWQWF"/>
<dbReference type="Proteomes" id="UP000007879">
    <property type="component" value="Unassembled WGS sequence"/>
</dbReference>
<keyword evidence="3" id="KW-0653">Protein transport</keyword>
<dbReference type="KEGG" id="aqu:100636701"/>
<reference evidence="7" key="1">
    <citation type="journal article" date="2010" name="Nature">
        <title>The Amphimedon queenslandica genome and the evolution of animal complexity.</title>
        <authorList>
            <person name="Srivastava M."/>
            <person name="Simakov O."/>
            <person name="Chapman J."/>
            <person name="Fahey B."/>
            <person name="Gauthier M.E."/>
            <person name="Mitros T."/>
            <person name="Richards G.S."/>
            <person name="Conaco C."/>
            <person name="Dacre M."/>
            <person name="Hellsten U."/>
            <person name="Larroux C."/>
            <person name="Putnam N.H."/>
            <person name="Stanke M."/>
            <person name="Adamska M."/>
            <person name="Darling A."/>
            <person name="Degnan S.M."/>
            <person name="Oakley T.H."/>
            <person name="Plachetzki D.C."/>
            <person name="Zhai Y."/>
            <person name="Adamski M."/>
            <person name="Calcino A."/>
            <person name="Cummins S.F."/>
            <person name="Goodstein D.M."/>
            <person name="Harris C."/>
            <person name="Jackson D.J."/>
            <person name="Leys S.P."/>
            <person name="Shu S."/>
            <person name="Woodcroft B.J."/>
            <person name="Vervoort M."/>
            <person name="Kosik K.S."/>
            <person name="Manning G."/>
            <person name="Degnan B.M."/>
            <person name="Rokhsar D.S."/>
        </authorList>
    </citation>
    <scope>NUCLEOTIDE SEQUENCE [LARGE SCALE GENOMIC DNA]</scope>
</reference>
<evidence type="ECO:0000256" key="2">
    <source>
        <dbReference type="ARBA" id="ARBA00022448"/>
    </source>
</evidence>
<dbReference type="SUPFAM" id="SSF64268">
    <property type="entry name" value="PX domain"/>
    <property type="match status" value="1"/>
</dbReference>
<dbReference type="InterPro" id="IPR048767">
    <property type="entry name" value="SNX17-31_FERM_F2"/>
</dbReference>
<dbReference type="STRING" id="400682.A0A1X7UZJ5"/>
<dbReference type="EnsemblMetazoa" id="Aqu2.1.32954_001">
    <property type="protein sequence ID" value="Aqu2.1.32954_001"/>
    <property type="gene ID" value="Aqu2.1.32954"/>
</dbReference>
<feature type="compositionally biased region" description="Basic and acidic residues" evidence="4">
    <location>
        <begin position="398"/>
        <end position="407"/>
    </location>
</feature>
<evidence type="ECO:0000256" key="4">
    <source>
        <dbReference type="SAM" id="MobiDB-lite"/>
    </source>
</evidence>
<dbReference type="PROSITE" id="PS50195">
    <property type="entry name" value="PX"/>
    <property type="match status" value="1"/>
</dbReference>
<feature type="domain" description="PX" evidence="5">
    <location>
        <begin position="1"/>
        <end position="129"/>
    </location>
</feature>
<dbReference type="InParanoid" id="A0A1X7UZJ5"/>
<gene>
    <name evidence="6" type="primary">100636701</name>
</gene>
<dbReference type="Pfam" id="PF18116">
    <property type="entry name" value="SNX17_FERM_C"/>
    <property type="match status" value="1"/>
</dbReference>
<keyword evidence="7" id="KW-1185">Reference proteome</keyword>
<evidence type="ECO:0000259" key="5">
    <source>
        <dbReference type="PROSITE" id="PS50195"/>
    </source>
</evidence>
<dbReference type="eggNOG" id="KOG3784">
    <property type="taxonomic scope" value="Eukaryota"/>
</dbReference>
<dbReference type="Gene3D" id="1.20.80.60">
    <property type="match status" value="1"/>
</dbReference>
<dbReference type="Gene3D" id="3.10.20.90">
    <property type="entry name" value="Phosphatidylinositol 3-kinase Catalytic Subunit, Chain A, domain 1"/>
    <property type="match status" value="1"/>
</dbReference>
<feature type="region of interest" description="Disordered" evidence="4">
    <location>
        <begin position="398"/>
        <end position="417"/>
    </location>
</feature>